<dbReference type="EMBL" id="RRYP01008262">
    <property type="protein sequence ID" value="TNV79898.1"/>
    <property type="molecule type" value="Genomic_DNA"/>
</dbReference>
<keyword evidence="1" id="KW-0472">Membrane</keyword>
<evidence type="ECO:0000313" key="2">
    <source>
        <dbReference type="EMBL" id="TNV79898.1"/>
    </source>
</evidence>
<evidence type="ECO:0000313" key="3">
    <source>
        <dbReference type="Proteomes" id="UP000785679"/>
    </source>
</evidence>
<accession>A0A8J8NQZ3</accession>
<keyword evidence="1" id="KW-1133">Transmembrane helix</keyword>
<comment type="caution">
    <text evidence="2">The sequence shown here is derived from an EMBL/GenBank/DDBJ whole genome shotgun (WGS) entry which is preliminary data.</text>
</comment>
<proteinExistence type="predicted"/>
<keyword evidence="3" id="KW-1185">Reference proteome</keyword>
<name>A0A8J8NQZ3_HALGN</name>
<sequence>MVVQILRRFSLLYQSLRLLILEERYPQQQNSSIQFQGKKSQNINRLSSIQFKARCLLGDLVCMCLTAVYLCHIQYFDSFPRT</sequence>
<evidence type="ECO:0000256" key="1">
    <source>
        <dbReference type="SAM" id="Phobius"/>
    </source>
</evidence>
<organism evidence="2 3">
    <name type="scientific">Halteria grandinella</name>
    <dbReference type="NCBI Taxonomy" id="5974"/>
    <lineage>
        <taxon>Eukaryota</taxon>
        <taxon>Sar</taxon>
        <taxon>Alveolata</taxon>
        <taxon>Ciliophora</taxon>
        <taxon>Intramacronucleata</taxon>
        <taxon>Spirotrichea</taxon>
        <taxon>Stichotrichia</taxon>
        <taxon>Sporadotrichida</taxon>
        <taxon>Halteriidae</taxon>
        <taxon>Halteria</taxon>
    </lineage>
</organism>
<dbReference type="AlphaFoldDB" id="A0A8J8NQZ3"/>
<dbReference type="Proteomes" id="UP000785679">
    <property type="component" value="Unassembled WGS sequence"/>
</dbReference>
<keyword evidence="1" id="KW-0812">Transmembrane</keyword>
<reference evidence="2" key="1">
    <citation type="submission" date="2019-06" db="EMBL/GenBank/DDBJ databases">
        <authorList>
            <person name="Zheng W."/>
        </authorList>
    </citation>
    <scope>NUCLEOTIDE SEQUENCE</scope>
    <source>
        <strain evidence="2">QDHG01</strain>
    </source>
</reference>
<protein>
    <submittedName>
        <fullName evidence="2">Uncharacterized protein</fullName>
    </submittedName>
</protein>
<gene>
    <name evidence="2" type="ORF">FGO68_gene14800</name>
</gene>
<feature type="transmembrane region" description="Helical" evidence="1">
    <location>
        <begin position="55"/>
        <end position="76"/>
    </location>
</feature>